<gene>
    <name evidence="2" type="ORF">F4148_13255</name>
</gene>
<name>A0A6B1G166_9CHLR</name>
<feature type="transmembrane region" description="Helical" evidence="1">
    <location>
        <begin position="12"/>
        <end position="36"/>
    </location>
</feature>
<reference evidence="2" key="1">
    <citation type="submission" date="2019-09" db="EMBL/GenBank/DDBJ databases">
        <title>Characterisation of the sponge microbiome using genome-centric metagenomics.</title>
        <authorList>
            <person name="Engelberts J.P."/>
            <person name="Robbins S.J."/>
            <person name="De Goeij J.M."/>
            <person name="Aranda M."/>
            <person name="Bell S.C."/>
            <person name="Webster N.S."/>
        </authorList>
    </citation>
    <scope>NUCLEOTIDE SEQUENCE</scope>
    <source>
        <strain evidence="2">SB0675_bin_29</strain>
    </source>
</reference>
<sequence>MGIEQLLPREDASYIADIFTILVGLYVLSQPLVWFLKNYSMPWQAWVLIFQNSVVIFLVYIYSEVFWLSSLVSFAMIATLHLTKSAFHKKA</sequence>
<evidence type="ECO:0000256" key="1">
    <source>
        <dbReference type="SAM" id="Phobius"/>
    </source>
</evidence>
<keyword evidence="1" id="KW-1133">Transmembrane helix</keyword>
<dbReference type="AlphaFoldDB" id="A0A6B1G166"/>
<accession>A0A6B1G166</accession>
<keyword evidence="1" id="KW-0472">Membrane</keyword>
<comment type="caution">
    <text evidence="2">The sequence shown here is derived from an EMBL/GenBank/DDBJ whole genome shotgun (WGS) entry which is preliminary data.</text>
</comment>
<dbReference type="EMBL" id="VYDA01000477">
    <property type="protein sequence ID" value="MYH62669.1"/>
    <property type="molecule type" value="Genomic_DNA"/>
</dbReference>
<protein>
    <submittedName>
        <fullName evidence="2">Uncharacterized protein</fullName>
    </submittedName>
</protein>
<keyword evidence="1" id="KW-0812">Transmembrane</keyword>
<organism evidence="2">
    <name type="scientific">Caldilineaceae bacterium SB0675_bin_29</name>
    <dbReference type="NCBI Taxonomy" id="2605266"/>
    <lineage>
        <taxon>Bacteria</taxon>
        <taxon>Bacillati</taxon>
        <taxon>Chloroflexota</taxon>
        <taxon>Caldilineae</taxon>
        <taxon>Caldilineales</taxon>
        <taxon>Caldilineaceae</taxon>
    </lineage>
</organism>
<proteinExistence type="predicted"/>
<evidence type="ECO:0000313" key="2">
    <source>
        <dbReference type="EMBL" id="MYH62669.1"/>
    </source>
</evidence>